<dbReference type="PANTHER" id="PTHR43080:SF2">
    <property type="entry name" value="CBS DOMAIN-CONTAINING PROTEIN"/>
    <property type="match status" value="1"/>
</dbReference>
<evidence type="ECO:0000313" key="4">
    <source>
        <dbReference type="EMBL" id="MRW97578.1"/>
    </source>
</evidence>
<reference evidence="4 5" key="1">
    <citation type="submission" date="2019-11" db="EMBL/GenBank/DDBJ databases">
        <title>Whole genome sequence of Haloferax sp. MBLA0078.</title>
        <authorList>
            <person name="Seo M.-J."/>
            <person name="Cho E.-S."/>
        </authorList>
    </citation>
    <scope>NUCLEOTIDE SEQUENCE [LARGE SCALE GENOMIC DNA]</scope>
    <source>
        <strain evidence="4 5">MBLA0078</strain>
    </source>
</reference>
<dbReference type="AlphaFoldDB" id="A0A6A8GAE8"/>
<proteinExistence type="predicted"/>
<organism evidence="4 5">
    <name type="scientific">Haloferax marinum</name>
    <dbReference type="NCBI Taxonomy" id="2666143"/>
    <lineage>
        <taxon>Archaea</taxon>
        <taxon>Methanobacteriati</taxon>
        <taxon>Methanobacteriota</taxon>
        <taxon>Stenosarchaea group</taxon>
        <taxon>Halobacteria</taxon>
        <taxon>Halobacteriales</taxon>
        <taxon>Haloferacaceae</taxon>
        <taxon>Haloferax</taxon>
    </lineage>
</organism>
<name>A0A6A8GAE8_9EURY</name>
<sequence>MRVDEIMTEDVATVGVKSSVAACARVMLRKGAGSVVVTSDRRPVGIVTESDILRAGVSSDTPFSSIPTRAIMSHPIKWVRPDSTTRMAAQKMRDGRVKKLVVVDGADMVGIVTATDIAFHVSDVARGVGEMMELKSKWESDRRFR</sequence>
<evidence type="ECO:0000313" key="5">
    <source>
        <dbReference type="Proteomes" id="UP000443423"/>
    </source>
</evidence>
<dbReference type="CDD" id="cd17776">
    <property type="entry name" value="CBS_pair_arch"/>
    <property type="match status" value="1"/>
</dbReference>
<feature type="domain" description="CBS" evidence="3">
    <location>
        <begin position="72"/>
        <end position="131"/>
    </location>
</feature>
<dbReference type="InterPro" id="IPR046342">
    <property type="entry name" value="CBS_dom_sf"/>
</dbReference>
<keyword evidence="1 2" id="KW-0129">CBS domain</keyword>
<evidence type="ECO:0000256" key="2">
    <source>
        <dbReference type="PROSITE-ProRule" id="PRU00703"/>
    </source>
</evidence>
<dbReference type="Pfam" id="PF00571">
    <property type="entry name" value="CBS"/>
    <property type="match status" value="2"/>
</dbReference>
<dbReference type="InterPro" id="IPR000644">
    <property type="entry name" value="CBS_dom"/>
</dbReference>
<dbReference type="RefSeq" id="WP_151113005.1">
    <property type="nucleotide sequence ID" value="NZ_WKJQ01000001.1"/>
</dbReference>
<evidence type="ECO:0000259" key="3">
    <source>
        <dbReference type="PROSITE" id="PS51371"/>
    </source>
</evidence>
<dbReference type="InterPro" id="IPR051257">
    <property type="entry name" value="Diverse_CBS-Domain"/>
</dbReference>
<dbReference type="PROSITE" id="PS51371">
    <property type="entry name" value="CBS"/>
    <property type="match status" value="2"/>
</dbReference>
<evidence type="ECO:0000256" key="1">
    <source>
        <dbReference type="ARBA" id="ARBA00023122"/>
    </source>
</evidence>
<dbReference type="PANTHER" id="PTHR43080">
    <property type="entry name" value="CBS DOMAIN-CONTAINING PROTEIN CBSX3, MITOCHONDRIAL"/>
    <property type="match status" value="1"/>
</dbReference>
<dbReference type="OrthoDB" id="43333at2157"/>
<feature type="domain" description="CBS" evidence="3">
    <location>
        <begin position="7"/>
        <end position="63"/>
    </location>
</feature>
<dbReference type="Proteomes" id="UP000443423">
    <property type="component" value="Unassembled WGS sequence"/>
</dbReference>
<dbReference type="SMART" id="SM00116">
    <property type="entry name" value="CBS"/>
    <property type="match status" value="2"/>
</dbReference>
<dbReference type="SUPFAM" id="SSF54631">
    <property type="entry name" value="CBS-domain pair"/>
    <property type="match status" value="1"/>
</dbReference>
<gene>
    <name evidence="4" type="ORF">GJR99_13480</name>
</gene>
<keyword evidence="5" id="KW-1185">Reference proteome</keyword>
<dbReference type="EMBL" id="WKJQ01000001">
    <property type="protein sequence ID" value="MRW97578.1"/>
    <property type="molecule type" value="Genomic_DNA"/>
</dbReference>
<protein>
    <submittedName>
        <fullName evidence="4">CBS domain-containing protein</fullName>
    </submittedName>
</protein>
<comment type="caution">
    <text evidence="4">The sequence shown here is derived from an EMBL/GenBank/DDBJ whole genome shotgun (WGS) entry which is preliminary data.</text>
</comment>
<dbReference type="Gene3D" id="3.10.580.10">
    <property type="entry name" value="CBS-domain"/>
    <property type="match status" value="1"/>
</dbReference>
<accession>A0A6A8GAE8</accession>